<dbReference type="SMART" id="SM00448">
    <property type="entry name" value="REC"/>
    <property type="match status" value="1"/>
</dbReference>
<dbReference type="InterPro" id="IPR001789">
    <property type="entry name" value="Sig_transdc_resp-reg_receiver"/>
</dbReference>
<dbReference type="InterPro" id="IPR039420">
    <property type="entry name" value="WalR-like"/>
</dbReference>
<evidence type="ECO:0000256" key="4">
    <source>
        <dbReference type="ARBA" id="ARBA00023125"/>
    </source>
</evidence>
<protein>
    <submittedName>
        <fullName evidence="9">Hybrid sensor histidine kinase/response regulator</fullName>
    </submittedName>
</protein>
<sequence>MEMTEKGLILIVDDVEINRELVARFLQRKGYQTVQACGGRDALELIAAQPFDMVLLDIMMPEMDGWEVLRVIRKTHAPAALPVIMLTARQESGDVVESLRQGANDYVTKPIDFPVLLARMKVHLGLKRAEQRLQTINETLEQQVAERTAQLDRINHTYQTLSNVNQALLRADTEEGLLQQVCRIVSDDANYVFALVGYA</sequence>
<accession>A0A831NTF2</accession>
<keyword evidence="2" id="KW-0902">Two-component regulatory system</keyword>
<evidence type="ECO:0000256" key="6">
    <source>
        <dbReference type="PROSITE-ProRule" id="PRU00169"/>
    </source>
</evidence>
<evidence type="ECO:0000256" key="2">
    <source>
        <dbReference type="ARBA" id="ARBA00023012"/>
    </source>
</evidence>
<dbReference type="AlphaFoldDB" id="A0A831NTF2"/>
<feature type="modified residue" description="4-aspartylphosphate" evidence="6">
    <location>
        <position position="57"/>
    </location>
</feature>
<dbReference type="GO" id="GO:0016301">
    <property type="term" value="F:kinase activity"/>
    <property type="evidence" value="ECO:0007669"/>
    <property type="project" value="UniProtKB-KW"/>
</dbReference>
<organism evidence="9">
    <name type="scientific">Thiolapillus brandeum</name>
    <dbReference type="NCBI Taxonomy" id="1076588"/>
    <lineage>
        <taxon>Bacteria</taxon>
        <taxon>Pseudomonadati</taxon>
        <taxon>Pseudomonadota</taxon>
        <taxon>Gammaproteobacteria</taxon>
        <taxon>Chromatiales</taxon>
        <taxon>Sedimenticolaceae</taxon>
        <taxon>Thiolapillus</taxon>
    </lineage>
</organism>
<dbReference type="GO" id="GO:0005829">
    <property type="term" value="C:cytosol"/>
    <property type="evidence" value="ECO:0007669"/>
    <property type="project" value="TreeGrafter"/>
</dbReference>
<keyword evidence="9" id="KW-0808">Transferase</keyword>
<comment type="caution">
    <text evidence="9">The sequence shown here is derived from an EMBL/GenBank/DDBJ whole genome shotgun (WGS) entry which is preliminary data.</text>
</comment>
<dbReference type="InterPro" id="IPR011006">
    <property type="entry name" value="CheY-like_superfamily"/>
</dbReference>
<feature type="non-terminal residue" evidence="9">
    <location>
        <position position="199"/>
    </location>
</feature>
<evidence type="ECO:0000313" key="9">
    <source>
        <dbReference type="EMBL" id="HDK37972.1"/>
    </source>
</evidence>
<dbReference type="GO" id="GO:0032993">
    <property type="term" value="C:protein-DNA complex"/>
    <property type="evidence" value="ECO:0007669"/>
    <property type="project" value="TreeGrafter"/>
</dbReference>
<dbReference type="Pfam" id="PF00072">
    <property type="entry name" value="Response_reg"/>
    <property type="match status" value="1"/>
</dbReference>
<gene>
    <name evidence="9" type="ORF">ENG92_03035</name>
</gene>
<keyword evidence="4" id="KW-0238">DNA-binding</keyword>
<dbReference type="GO" id="GO:0000156">
    <property type="term" value="F:phosphorelay response regulator activity"/>
    <property type="evidence" value="ECO:0007669"/>
    <property type="project" value="TreeGrafter"/>
</dbReference>
<dbReference type="Proteomes" id="UP000885822">
    <property type="component" value="Unassembled WGS sequence"/>
</dbReference>
<dbReference type="PANTHER" id="PTHR48111:SF73">
    <property type="entry name" value="ALKALINE PHOSPHATASE SYNTHESIS TRANSCRIPTIONAL REGULATORY PROTEIN PHOP"/>
    <property type="match status" value="1"/>
</dbReference>
<evidence type="ECO:0000256" key="1">
    <source>
        <dbReference type="ARBA" id="ARBA00022553"/>
    </source>
</evidence>
<keyword evidence="5" id="KW-0804">Transcription</keyword>
<dbReference type="GO" id="GO:0006355">
    <property type="term" value="P:regulation of DNA-templated transcription"/>
    <property type="evidence" value="ECO:0007669"/>
    <property type="project" value="TreeGrafter"/>
</dbReference>
<dbReference type="Gene3D" id="3.40.50.2300">
    <property type="match status" value="1"/>
</dbReference>
<keyword evidence="9" id="KW-0418">Kinase</keyword>
<dbReference type="EMBL" id="DRCV01000134">
    <property type="protein sequence ID" value="HDK37972.1"/>
    <property type="molecule type" value="Genomic_DNA"/>
</dbReference>
<feature type="domain" description="Response regulatory" evidence="8">
    <location>
        <begin position="8"/>
        <end position="124"/>
    </location>
</feature>
<keyword evidence="7" id="KW-0175">Coiled coil</keyword>
<dbReference type="SUPFAM" id="SSF52172">
    <property type="entry name" value="CheY-like"/>
    <property type="match status" value="1"/>
</dbReference>
<dbReference type="PANTHER" id="PTHR48111">
    <property type="entry name" value="REGULATOR OF RPOS"/>
    <property type="match status" value="1"/>
</dbReference>
<reference evidence="9" key="1">
    <citation type="journal article" date="2020" name="mSystems">
        <title>Genome- and Community-Level Interaction Insights into Carbon Utilization and Element Cycling Functions of Hydrothermarchaeota in Hydrothermal Sediment.</title>
        <authorList>
            <person name="Zhou Z."/>
            <person name="Liu Y."/>
            <person name="Xu W."/>
            <person name="Pan J."/>
            <person name="Luo Z.H."/>
            <person name="Li M."/>
        </authorList>
    </citation>
    <scope>NUCLEOTIDE SEQUENCE [LARGE SCALE GENOMIC DNA]</scope>
    <source>
        <strain evidence="9">HyVt-26</strain>
    </source>
</reference>
<evidence type="ECO:0000256" key="7">
    <source>
        <dbReference type="SAM" id="Coils"/>
    </source>
</evidence>
<keyword evidence="1 6" id="KW-0597">Phosphoprotein</keyword>
<evidence type="ECO:0000259" key="8">
    <source>
        <dbReference type="PROSITE" id="PS50110"/>
    </source>
</evidence>
<proteinExistence type="predicted"/>
<dbReference type="FunFam" id="3.40.50.2300:FF:000001">
    <property type="entry name" value="DNA-binding response regulator PhoB"/>
    <property type="match status" value="1"/>
</dbReference>
<keyword evidence="3" id="KW-0805">Transcription regulation</keyword>
<evidence type="ECO:0000256" key="5">
    <source>
        <dbReference type="ARBA" id="ARBA00023163"/>
    </source>
</evidence>
<evidence type="ECO:0000256" key="3">
    <source>
        <dbReference type="ARBA" id="ARBA00023015"/>
    </source>
</evidence>
<dbReference type="GO" id="GO:0000976">
    <property type="term" value="F:transcription cis-regulatory region binding"/>
    <property type="evidence" value="ECO:0007669"/>
    <property type="project" value="TreeGrafter"/>
</dbReference>
<name>A0A831NTF2_9GAMM</name>
<dbReference type="PROSITE" id="PS50110">
    <property type="entry name" value="RESPONSE_REGULATORY"/>
    <property type="match status" value="1"/>
</dbReference>
<dbReference type="CDD" id="cd17574">
    <property type="entry name" value="REC_OmpR"/>
    <property type="match status" value="1"/>
</dbReference>
<feature type="coiled-coil region" evidence="7">
    <location>
        <begin position="126"/>
        <end position="157"/>
    </location>
</feature>